<dbReference type="Gene3D" id="2.60.120.200">
    <property type="match status" value="1"/>
</dbReference>
<sequence>MSHIKTGILGSLLLFNVQLAVSQDNKPVKTVIAKENGGYTIKRDGQPYFIKGAGGTNYMDRLKAYGGNSIRTWSPQNAGKILDDAHRLGLTVTLGLDVRAERHGFDYSNPEQVAQQLEGIRKTVLQYRNHPALLAWGIGNELNLHYSNPKVWDAVNAIAVMIHELDPNHLVTTMLAGINQKEFDYIQEKCPAIDLIAVQVYGGLASVPQQIKSVGWTKPYMVTEWGPTGHWEVTQTPWSASIEENSSEKAAVYKSRYEASIGTDKNCLGSYVFLWGQKQERTPTWYGLFTEAGEENEVVDVMEYLWSKKWPENRSPHVSSLLLDGKKAADFVYVEPGKTYPVAVSVNDPDGDKLTTRWELLHESTDLKEGGDREERPKAIPGRVADEGQQHTQLTAPAEEGAYRLFVYVSDGHNNVATANIPFYVTANKSNTSAAAAKNTYRFSSEPVWADEFNYEGLPDTTKWSYDVGSKYNGWGNNEDQYYVASSLKNSVVGKGVLKIKALKESKGGKPYTSARLVSKEKGDFLYGRFEARAKLPRGRGNWPAIWMLPTASKYGNWPNSGEIDILEHVGYDQDVLHISTHTKAYNHNINTQKTATTKVAGVSDDFHLYRVDWTPEYIKGFIDDQEIFSVENEHKTFAEWPFDQKFHWLLNLAIGGNWGGKHGVDDKIFPNVFEIDYVRVYELLP</sequence>
<feature type="domain" description="GH16" evidence="2">
    <location>
        <begin position="441"/>
        <end position="686"/>
    </location>
</feature>
<evidence type="ECO:0000256" key="1">
    <source>
        <dbReference type="ARBA" id="ARBA00006865"/>
    </source>
</evidence>
<comment type="caution">
    <text evidence="3">The sequence shown here is derived from an EMBL/GenBank/DDBJ whole genome shotgun (WGS) entry which is preliminary data.</text>
</comment>
<keyword evidence="4" id="KW-1185">Reference proteome</keyword>
<dbReference type="SUPFAM" id="SSF51445">
    <property type="entry name" value="(Trans)glycosidases"/>
    <property type="match status" value="1"/>
</dbReference>
<gene>
    <name evidence="3" type="ORF">ACFS6I_07905</name>
</gene>
<evidence type="ECO:0000259" key="2">
    <source>
        <dbReference type="PROSITE" id="PS51762"/>
    </source>
</evidence>
<dbReference type="SUPFAM" id="SSF49899">
    <property type="entry name" value="Concanavalin A-like lectins/glucanases"/>
    <property type="match status" value="1"/>
</dbReference>
<accession>A0ABW5YWE5</accession>
<dbReference type="InterPro" id="IPR050546">
    <property type="entry name" value="Glycosyl_Hydrlase_16"/>
</dbReference>
<name>A0ABW5YWE5_9SPHI</name>
<dbReference type="Gene3D" id="2.60.40.10">
    <property type="entry name" value="Immunoglobulins"/>
    <property type="match status" value="1"/>
</dbReference>
<dbReference type="CDD" id="cd08023">
    <property type="entry name" value="GH16_laminarinase_like"/>
    <property type="match status" value="1"/>
</dbReference>
<protein>
    <submittedName>
        <fullName evidence="3">Family 16 glycosylhydrolase</fullName>
    </submittedName>
</protein>
<dbReference type="PANTHER" id="PTHR10963:SF55">
    <property type="entry name" value="GLYCOSIDE HYDROLASE FAMILY 16 PROTEIN"/>
    <property type="match status" value="1"/>
</dbReference>
<dbReference type="PROSITE" id="PS51762">
    <property type="entry name" value="GH16_2"/>
    <property type="match status" value="1"/>
</dbReference>
<dbReference type="PANTHER" id="PTHR10963">
    <property type="entry name" value="GLYCOSYL HYDROLASE-RELATED"/>
    <property type="match status" value="1"/>
</dbReference>
<reference evidence="4" key="1">
    <citation type="journal article" date="2019" name="Int. J. Syst. Evol. Microbiol.">
        <title>The Global Catalogue of Microorganisms (GCM) 10K type strain sequencing project: providing services to taxonomists for standard genome sequencing and annotation.</title>
        <authorList>
            <consortium name="The Broad Institute Genomics Platform"/>
            <consortium name="The Broad Institute Genome Sequencing Center for Infectious Disease"/>
            <person name="Wu L."/>
            <person name="Ma J."/>
        </authorList>
    </citation>
    <scope>NUCLEOTIDE SEQUENCE [LARGE SCALE GENOMIC DNA]</scope>
    <source>
        <strain evidence="4">KCTC 22209</strain>
    </source>
</reference>
<dbReference type="InterPro" id="IPR000757">
    <property type="entry name" value="Beta-glucanase-like"/>
</dbReference>
<dbReference type="Pfam" id="PF02836">
    <property type="entry name" value="Glyco_hydro_2_C"/>
    <property type="match status" value="1"/>
</dbReference>
<evidence type="ECO:0000313" key="3">
    <source>
        <dbReference type="EMBL" id="MFD2903842.1"/>
    </source>
</evidence>
<dbReference type="EMBL" id="JBHUPE010000004">
    <property type="protein sequence ID" value="MFD2903842.1"/>
    <property type="molecule type" value="Genomic_DNA"/>
</dbReference>
<dbReference type="InterPro" id="IPR013320">
    <property type="entry name" value="ConA-like_dom_sf"/>
</dbReference>
<proteinExistence type="inferred from homology"/>
<dbReference type="InterPro" id="IPR017853">
    <property type="entry name" value="GH"/>
</dbReference>
<evidence type="ECO:0000313" key="4">
    <source>
        <dbReference type="Proteomes" id="UP001597509"/>
    </source>
</evidence>
<dbReference type="Gene3D" id="3.20.20.80">
    <property type="entry name" value="Glycosidases"/>
    <property type="match status" value="1"/>
</dbReference>
<dbReference type="Proteomes" id="UP001597509">
    <property type="component" value="Unassembled WGS sequence"/>
</dbReference>
<dbReference type="Pfam" id="PF00722">
    <property type="entry name" value="Glyco_hydro_16"/>
    <property type="match status" value="1"/>
</dbReference>
<dbReference type="InterPro" id="IPR013783">
    <property type="entry name" value="Ig-like_fold"/>
</dbReference>
<comment type="similarity">
    <text evidence="1">Belongs to the glycosyl hydrolase 16 family.</text>
</comment>
<dbReference type="RefSeq" id="WP_380919440.1">
    <property type="nucleotide sequence ID" value="NZ_JBHUPE010000004.1"/>
</dbReference>
<organism evidence="3 4">
    <name type="scientific">Sphingobacterium anhuiense</name>
    <dbReference type="NCBI Taxonomy" id="493780"/>
    <lineage>
        <taxon>Bacteria</taxon>
        <taxon>Pseudomonadati</taxon>
        <taxon>Bacteroidota</taxon>
        <taxon>Sphingobacteriia</taxon>
        <taxon>Sphingobacteriales</taxon>
        <taxon>Sphingobacteriaceae</taxon>
        <taxon>Sphingobacterium</taxon>
    </lineage>
</organism>
<dbReference type="InterPro" id="IPR006103">
    <property type="entry name" value="Glyco_hydro_2_cat"/>
</dbReference>